<dbReference type="InterPro" id="IPR003439">
    <property type="entry name" value="ABC_transporter-like_ATP-bd"/>
</dbReference>
<keyword evidence="3 5" id="KW-0067">ATP-binding</keyword>
<dbReference type="InterPro" id="IPR051782">
    <property type="entry name" value="ABC_Transporter_VariousFunc"/>
</dbReference>
<evidence type="ECO:0000256" key="1">
    <source>
        <dbReference type="ARBA" id="ARBA00022448"/>
    </source>
</evidence>
<evidence type="ECO:0000313" key="5">
    <source>
        <dbReference type="EMBL" id="MBR0576129.1"/>
    </source>
</evidence>
<dbReference type="GO" id="GO:0016887">
    <property type="term" value="F:ATP hydrolysis activity"/>
    <property type="evidence" value="ECO:0007669"/>
    <property type="project" value="InterPro"/>
</dbReference>
<keyword evidence="2" id="KW-0547">Nucleotide-binding</keyword>
<organism evidence="5 6">
    <name type="scientific">Proteiniclasticum sediminis</name>
    <dbReference type="NCBI Taxonomy" id="2804028"/>
    <lineage>
        <taxon>Bacteria</taxon>
        <taxon>Bacillati</taxon>
        <taxon>Bacillota</taxon>
        <taxon>Clostridia</taxon>
        <taxon>Eubacteriales</taxon>
        <taxon>Clostridiaceae</taxon>
        <taxon>Proteiniclasticum</taxon>
    </lineage>
</organism>
<dbReference type="PANTHER" id="PTHR42939">
    <property type="entry name" value="ABC TRANSPORTER ATP-BINDING PROTEIN ALBC-RELATED"/>
    <property type="match status" value="1"/>
</dbReference>
<reference evidence="5" key="1">
    <citation type="submission" date="2021-04" db="EMBL/GenBank/DDBJ databases">
        <title>Proteiniclasticum sedimins sp. nov., an obligate anaerobic bacterium isolated from anaerobic sludge.</title>
        <authorList>
            <person name="Liu J."/>
        </authorList>
    </citation>
    <scope>NUCLEOTIDE SEQUENCE</scope>
    <source>
        <strain evidence="5">BAD-10</strain>
    </source>
</reference>
<proteinExistence type="predicted"/>
<dbReference type="SUPFAM" id="SSF52540">
    <property type="entry name" value="P-loop containing nucleoside triphosphate hydrolases"/>
    <property type="match status" value="1"/>
</dbReference>
<dbReference type="AlphaFoldDB" id="A0A941CQA6"/>
<dbReference type="PANTHER" id="PTHR42939:SF1">
    <property type="entry name" value="ABC TRANSPORTER ATP-BINDING PROTEIN ALBC-RELATED"/>
    <property type="match status" value="1"/>
</dbReference>
<protein>
    <submittedName>
        <fullName evidence="5">ABC transporter ATP-binding protein</fullName>
    </submittedName>
</protein>
<dbReference type="Pfam" id="PF00005">
    <property type="entry name" value="ABC_tran"/>
    <property type="match status" value="1"/>
</dbReference>
<dbReference type="CDD" id="cd03230">
    <property type="entry name" value="ABC_DR_subfamily_A"/>
    <property type="match status" value="1"/>
</dbReference>
<evidence type="ECO:0000313" key="6">
    <source>
        <dbReference type="Proteomes" id="UP000675379"/>
    </source>
</evidence>
<evidence type="ECO:0000256" key="2">
    <source>
        <dbReference type="ARBA" id="ARBA00022741"/>
    </source>
</evidence>
<dbReference type="PROSITE" id="PS50893">
    <property type="entry name" value="ABC_TRANSPORTER_2"/>
    <property type="match status" value="1"/>
</dbReference>
<dbReference type="Proteomes" id="UP000675379">
    <property type="component" value="Unassembled WGS sequence"/>
</dbReference>
<evidence type="ECO:0000259" key="4">
    <source>
        <dbReference type="PROSITE" id="PS50893"/>
    </source>
</evidence>
<dbReference type="SMART" id="SM00382">
    <property type="entry name" value="AAA"/>
    <property type="match status" value="1"/>
</dbReference>
<dbReference type="Gene3D" id="3.40.50.300">
    <property type="entry name" value="P-loop containing nucleotide triphosphate hydrolases"/>
    <property type="match status" value="1"/>
</dbReference>
<feature type="domain" description="ABC transporter" evidence="4">
    <location>
        <begin position="3"/>
        <end position="230"/>
    </location>
</feature>
<gene>
    <name evidence="5" type="ORF">KCG48_07210</name>
</gene>
<name>A0A941CQA6_9CLOT</name>
<keyword evidence="6" id="KW-1185">Reference proteome</keyword>
<comment type="caution">
    <text evidence="5">The sequence shown here is derived from an EMBL/GenBank/DDBJ whole genome shotgun (WGS) entry which is preliminary data.</text>
</comment>
<sequence length="235" mass="26829">MTLELNRVAKAYAQKEVLKDITFSFEKGKIYALLGRNGAGKTTLFNILADEIPKDGGAMALVEEQGARPLSTEDLAYVYSSPILPDFLTGYEFIRFFRDLHENRIDDLRPLDEYFDMMQILPEDRHRLIKEYSHGMKNKLQMMLFLIAKPPVILLDEPLTSLDVVVALEMKKLLRSIREDHIIIFSTHILQLALDLCDEIVILHEGKLQLVDHAMLTEPQVEDSIIALLTEPAHA</sequence>
<dbReference type="RefSeq" id="WP_211800932.1">
    <property type="nucleotide sequence ID" value="NZ_JAGSCS010000007.1"/>
</dbReference>
<keyword evidence="1" id="KW-0813">Transport</keyword>
<evidence type="ECO:0000256" key="3">
    <source>
        <dbReference type="ARBA" id="ARBA00022840"/>
    </source>
</evidence>
<dbReference type="InterPro" id="IPR027417">
    <property type="entry name" value="P-loop_NTPase"/>
</dbReference>
<dbReference type="InterPro" id="IPR003593">
    <property type="entry name" value="AAA+_ATPase"/>
</dbReference>
<dbReference type="EMBL" id="JAGSCS010000007">
    <property type="protein sequence ID" value="MBR0576129.1"/>
    <property type="molecule type" value="Genomic_DNA"/>
</dbReference>
<dbReference type="GO" id="GO:0005524">
    <property type="term" value="F:ATP binding"/>
    <property type="evidence" value="ECO:0007669"/>
    <property type="project" value="UniProtKB-KW"/>
</dbReference>
<accession>A0A941CQA6</accession>